<dbReference type="STRING" id="1202772.A0A1V9Z810"/>
<evidence type="ECO:0000313" key="1">
    <source>
        <dbReference type="EMBL" id="OQR94119.1"/>
    </source>
</evidence>
<dbReference type="PANTHER" id="PTHR31827">
    <property type="entry name" value="EMB|CAB89363.1"/>
    <property type="match status" value="1"/>
</dbReference>
<accession>A0A1V9Z810</accession>
<protein>
    <recommendedName>
        <fullName evidence="3">WRKY transcription factor 19</fullName>
    </recommendedName>
</protein>
<proteinExistence type="predicted"/>
<comment type="caution">
    <text evidence="1">The sequence shown here is derived from an EMBL/GenBank/DDBJ whole genome shotgun (WGS) entry which is preliminary data.</text>
</comment>
<dbReference type="AlphaFoldDB" id="A0A1V9Z810"/>
<name>A0A1V9Z810_ACHHY</name>
<gene>
    <name evidence="1" type="ORF">ACHHYP_01690</name>
</gene>
<dbReference type="Proteomes" id="UP000243579">
    <property type="component" value="Unassembled WGS sequence"/>
</dbReference>
<keyword evidence="2" id="KW-1185">Reference proteome</keyword>
<organism evidence="1 2">
    <name type="scientific">Achlya hypogyna</name>
    <name type="common">Oomycete</name>
    <name type="synonym">Protoachlya hypogyna</name>
    <dbReference type="NCBI Taxonomy" id="1202772"/>
    <lineage>
        <taxon>Eukaryota</taxon>
        <taxon>Sar</taxon>
        <taxon>Stramenopiles</taxon>
        <taxon>Oomycota</taxon>
        <taxon>Saprolegniomycetes</taxon>
        <taxon>Saprolegniales</taxon>
        <taxon>Achlyaceae</taxon>
        <taxon>Achlya</taxon>
    </lineage>
</organism>
<dbReference type="EMBL" id="JNBR01000375">
    <property type="protein sequence ID" value="OQR94119.1"/>
    <property type="molecule type" value="Genomic_DNA"/>
</dbReference>
<sequence>MNTSTQCLFKDCAAPALTGLNRCQLHKNRSMCTMPGCMNQVYARYLCVRHGGKRVCAIANCSFYARGGRFCGKHGGNVLKRFCIVQGCTKQAHAHQKCVRHGGGRFCKVDGCTYHSRAGGFCLQHQPVQPPKSLTHAEMLDHAILDSILFEDSVVATPEPSSSTIDPFEMTILEALLESKP</sequence>
<evidence type="ECO:0008006" key="3">
    <source>
        <dbReference type="Google" id="ProtNLM"/>
    </source>
</evidence>
<dbReference type="PANTHER" id="PTHR31827:SF1">
    <property type="entry name" value="EMB|CAB89363.1"/>
    <property type="match status" value="1"/>
</dbReference>
<evidence type="ECO:0000313" key="2">
    <source>
        <dbReference type="Proteomes" id="UP000243579"/>
    </source>
</evidence>
<dbReference type="OrthoDB" id="69459at2759"/>
<reference evidence="1 2" key="1">
    <citation type="journal article" date="2014" name="Genome Biol. Evol.">
        <title>The secreted proteins of Achlya hypogyna and Thraustotheca clavata identify the ancestral oomycete secretome and reveal gene acquisitions by horizontal gene transfer.</title>
        <authorList>
            <person name="Misner I."/>
            <person name="Blouin N."/>
            <person name="Leonard G."/>
            <person name="Richards T.A."/>
            <person name="Lane C.E."/>
        </authorList>
    </citation>
    <scope>NUCLEOTIDE SEQUENCE [LARGE SCALE GENOMIC DNA]</scope>
    <source>
        <strain evidence="1 2">ATCC 48635</strain>
    </source>
</reference>